<organism evidence="2 3">
    <name type="scientific">Marinagarivorans cellulosilyticus</name>
    <dbReference type="NCBI Taxonomy" id="2721545"/>
    <lineage>
        <taxon>Bacteria</taxon>
        <taxon>Pseudomonadati</taxon>
        <taxon>Pseudomonadota</taxon>
        <taxon>Gammaproteobacteria</taxon>
        <taxon>Cellvibrionales</taxon>
        <taxon>Cellvibrionaceae</taxon>
        <taxon>Marinagarivorans</taxon>
    </lineage>
</organism>
<protein>
    <recommendedName>
        <fullName evidence="1">Amine oxidase domain-containing protein</fullName>
    </recommendedName>
</protein>
<evidence type="ECO:0000313" key="2">
    <source>
        <dbReference type="EMBL" id="BCD99029.1"/>
    </source>
</evidence>
<dbReference type="PANTHER" id="PTHR42923:SF17">
    <property type="entry name" value="AMINE OXIDASE DOMAIN-CONTAINING PROTEIN"/>
    <property type="match status" value="1"/>
</dbReference>
<dbReference type="SUPFAM" id="SSF51905">
    <property type="entry name" value="FAD/NAD(P)-binding domain"/>
    <property type="match status" value="1"/>
</dbReference>
<evidence type="ECO:0000313" key="3">
    <source>
        <dbReference type="Proteomes" id="UP001320119"/>
    </source>
</evidence>
<dbReference type="InterPro" id="IPR050464">
    <property type="entry name" value="Zeta_carotene_desat/Oxidored"/>
</dbReference>
<proteinExistence type="predicted"/>
<reference evidence="2 3" key="1">
    <citation type="journal article" date="2022" name="IScience">
        <title>An ultrasensitive nanofiber-based assay for enzymatic hydrolysis and deep-sea microbial degradation of cellulose.</title>
        <authorList>
            <person name="Tsudome M."/>
            <person name="Tachioka M."/>
            <person name="Miyazaki M."/>
            <person name="Uchimura K."/>
            <person name="Tsuda M."/>
            <person name="Takaki Y."/>
            <person name="Deguchi S."/>
        </authorList>
    </citation>
    <scope>NUCLEOTIDE SEQUENCE [LARGE SCALE GENOMIC DNA]</scope>
    <source>
        <strain evidence="2 3">GE09</strain>
    </source>
</reference>
<gene>
    <name evidence="2" type="ORF">MARGE09_P3230</name>
</gene>
<dbReference type="Pfam" id="PF01593">
    <property type="entry name" value="Amino_oxidase"/>
    <property type="match status" value="1"/>
</dbReference>
<dbReference type="EMBL" id="AP023086">
    <property type="protein sequence ID" value="BCD99029.1"/>
    <property type="molecule type" value="Genomic_DNA"/>
</dbReference>
<dbReference type="PANTHER" id="PTHR42923">
    <property type="entry name" value="PROTOPORPHYRINOGEN OXIDASE"/>
    <property type="match status" value="1"/>
</dbReference>
<evidence type="ECO:0000259" key="1">
    <source>
        <dbReference type="Pfam" id="PF01593"/>
    </source>
</evidence>
<dbReference type="RefSeq" id="WP_236983881.1">
    <property type="nucleotide sequence ID" value="NZ_AP023086.1"/>
</dbReference>
<dbReference type="GO" id="GO:0016491">
    <property type="term" value="F:oxidoreductase activity"/>
    <property type="evidence" value="ECO:0007669"/>
    <property type="project" value="InterPro"/>
</dbReference>
<dbReference type="InterPro" id="IPR036188">
    <property type="entry name" value="FAD/NAD-bd_sf"/>
</dbReference>
<name>A0AAN1WK35_9GAMM</name>
<dbReference type="AlphaFoldDB" id="A0AAN1WK35"/>
<dbReference type="InterPro" id="IPR002937">
    <property type="entry name" value="Amino_oxidase"/>
</dbReference>
<dbReference type="Gene3D" id="3.50.50.60">
    <property type="entry name" value="FAD/NAD(P)-binding domain"/>
    <property type="match status" value="1"/>
</dbReference>
<feature type="domain" description="Amine oxidase" evidence="1">
    <location>
        <begin position="10"/>
        <end position="288"/>
    </location>
</feature>
<dbReference type="Proteomes" id="UP001320119">
    <property type="component" value="Chromosome"/>
</dbReference>
<sequence length="416" mass="46742">MKVAIIGSGVSGLTAAHLLYQHHDITVFEKNNRLGGHTATKTVNYDGVDYAVDTGFIVYNDWTYPNFIKLLERLEVKTQATNMGFSVSHRESDYEYAGENLNTLFCQRSNLVSFKHWQMIRDILRFNKSAVADYKAGALSAEDTLGQYLKAGNYSEAFRDFYLLPMGAAIWSSSLGDMLDFPLLFFVRFCHNHGLLSVNDRPTWRVIQGGSASYIKPLIRGFEERIRLSSNIQKITRTERGVEILVNDEVEVFDNVVFACHSDEALALLRDASAQEQSVLGNIKYRDNSVVLHTDIALLPKRKLAWSSWNYNLSGDKSSAPVLTYSMNILQGIKAPVEFCVTLNAREKIDSSKVLGEFSYAHPVFTQEAINAQECWPSINGVNKTWFCGAYWFNGFHEDGVKSALRVAEHLGGDAL</sequence>
<accession>A0AAN1WK35</accession>
<dbReference type="KEGG" id="marq:MARGE09_P3230"/>
<keyword evidence="3" id="KW-1185">Reference proteome</keyword>